<evidence type="ECO:0000256" key="2">
    <source>
        <dbReference type="SAM" id="SignalP"/>
    </source>
</evidence>
<evidence type="ECO:0000313" key="4">
    <source>
        <dbReference type="Proteomes" id="UP000649328"/>
    </source>
</evidence>
<reference evidence="3" key="1">
    <citation type="submission" date="2020-10" db="EMBL/GenBank/DDBJ databases">
        <title>The Whole-Genome Sequence of Metschnikowia persimmonesis, a Novel Endophytic Yeast Species Isolated from Medicinal Plant Diospyros kaki Thumb.</title>
        <authorList>
            <person name="Rahmat E."/>
            <person name="Kang Y."/>
        </authorList>
    </citation>
    <scope>NUCLEOTIDE SEQUENCE</scope>
    <source>
        <strain evidence="3">KIOM G15050</strain>
    </source>
</reference>
<keyword evidence="1" id="KW-0472">Membrane</keyword>
<keyword evidence="1" id="KW-1133">Transmembrane helix</keyword>
<feature type="transmembrane region" description="Helical" evidence="1">
    <location>
        <begin position="234"/>
        <end position="254"/>
    </location>
</feature>
<dbReference type="OrthoDB" id="432292at2759"/>
<name>A0A8H7L9I1_9ASCO</name>
<comment type="caution">
    <text evidence="3">The sequence shown here is derived from an EMBL/GenBank/DDBJ whole genome shotgun (WGS) entry which is preliminary data.</text>
</comment>
<protein>
    <recommendedName>
        <fullName evidence="5">Dolichyl-diphosphooligosaccharide--protein glycosyltransferase subunit 2</fullName>
    </recommendedName>
</protein>
<dbReference type="EMBL" id="JACBPP010000008">
    <property type="protein sequence ID" value="KAF7999833.1"/>
    <property type="molecule type" value="Genomic_DNA"/>
</dbReference>
<dbReference type="Proteomes" id="UP000649328">
    <property type="component" value="Unassembled WGS sequence"/>
</dbReference>
<feature type="chain" id="PRO_5034339539" description="Dolichyl-diphosphooligosaccharide--protein glycosyltransferase subunit 2" evidence="2">
    <location>
        <begin position="21"/>
        <end position="287"/>
    </location>
</feature>
<keyword evidence="4" id="KW-1185">Reference proteome</keyword>
<keyword evidence="1" id="KW-0812">Transmembrane</keyword>
<organism evidence="3 4">
    <name type="scientific">Metschnikowia pulcherrima</name>
    <dbReference type="NCBI Taxonomy" id="27326"/>
    <lineage>
        <taxon>Eukaryota</taxon>
        <taxon>Fungi</taxon>
        <taxon>Dikarya</taxon>
        <taxon>Ascomycota</taxon>
        <taxon>Saccharomycotina</taxon>
        <taxon>Pichiomycetes</taxon>
        <taxon>Metschnikowiaceae</taxon>
        <taxon>Metschnikowia</taxon>
    </lineage>
</organism>
<evidence type="ECO:0000256" key="1">
    <source>
        <dbReference type="SAM" id="Phobius"/>
    </source>
</evidence>
<proteinExistence type="predicted"/>
<evidence type="ECO:0000313" key="3">
    <source>
        <dbReference type="EMBL" id="KAF7999833.1"/>
    </source>
</evidence>
<accession>A0A8H7L9I1</accession>
<evidence type="ECO:0008006" key="5">
    <source>
        <dbReference type="Google" id="ProtNLM"/>
    </source>
</evidence>
<feature type="transmembrane region" description="Helical" evidence="1">
    <location>
        <begin position="174"/>
        <end position="199"/>
    </location>
</feature>
<feature type="signal peptide" evidence="2">
    <location>
        <begin position="1"/>
        <end position="20"/>
    </location>
</feature>
<dbReference type="AlphaFoldDB" id="A0A8H7L9I1"/>
<sequence length="287" mass="31324">MKFSAPLALLLACLASTALAYAVTGGSVTLNKDTLLEIDPSTQDAHRLTLNSAKDTVSLSVAVLAKKQPHQLMYILSDNAGLDHAVFARFQDGNAVADISVNKIPAALKKQDRIFVSVIAADSNADETNVSFPVIELVPSETLKESIDHQKPTRLGALPEIHHTFKTDADTVNAIVPIFFSGLAVALAFALLATWGSVLKNELFGAAHGSTWKAALLTTLALFEYTFFQYYLGALIFTTVFTVLMLAGPVLFFGSRRYHRWADHVFKARHEHRSMSTTLVNAQNKKH</sequence>
<keyword evidence="2" id="KW-0732">Signal</keyword>
<gene>
    <name evidence="3" type="ORF">HF325_005682</name>
</gene>